<dbReference type="RefSeq" id="WP_216009211.1">
    <property type="nucleotide sequence ID" value="NZ_JAHKPV010000021.1"/>
</dbReference>
<evidence type="ECO:0000313" key="2">
    <source>
        <dbReference type="Proteomes" id="UP000753376"/>
    </source>
</evidence>
<evidence type="ECO:0008006" key="3">
    <source>
        <dbReference type="Google" id="ProtNLM"/>
    </source>
</evidence>
<keyword evidence="2" id="KW-1185">Reference proteome</keyword>
<gene>
    <name evidence="1" type="ORF">KO508_15580</name>
</gene>
<accession>A0ABS6ADU2</accession>
<organism evidence="1 2">
    <name type="scientific">Marinobacter salexigens</name>
    <dbReference type="NCBI Taxonomy" id="1925763"/>
    <lineage>
        <taxon>Bacteria</taxon>
        <taxon>Pseudomonadati</taxon>
        <taxon>Pseudomonadota</taxon>
        <taxon>Gammaproteobacteria</taxon>
        <taxon>Pseudomonadales</taxon>
        <taxon>Marinobacteraceae</taxon>
        <taxon>Marinobacter</taxon>
    </lineage>
</organism>
<proteinExistence type="predicted"/>
<protein>
    <recommendedName>
        <fullName evidence="3">DUF1585 domain-containing protein</fullName>
    </recommendedName>
</protein>
<sequence length="396" mass="43567">MSLLILLAATHTGAANAGAREQAKRIHDRIAGVPPAPSVLNSMEQDILSGRKLDAAYTALADPAFYNVTLKNFAAPWTNEAMTPFVPLNDYTATVIGLVRDDADFRKVLYDDTLYVGFWSGLPPYSNSGNAHYEQIDQLGYDLSDKQNFKGVNQSAYNGLPTSATAGVLTSREAARAFFSAGTNRAMFRFTLINHMCRDLEQVADVNLPPDRIRQDVSRSPGGDSRVFLNNCVGCHTGMDPMTQAFAYYDYDYNPDNDPDGALGQLVYNTVNDIDPDTQSRVQGKYHINSTTFEQGYVTPDDQWDNYWRQGANRRMGWDASLPGSGSGAKSLGKELAHSDAFAECQVKKVFKNVCLRPPSTNADHSQVSNMVASFRSHNFNLKQVFAESAVYCAGD</sequence>
<reference evidence="1 2" key="1">
    <citation type="submission" date="2021-05" db="EMBL/GenBank/DDBJ databases">
        <title>Draft genomes of bacteria isolated from model marine particles.</title>
        <authorList>
            <person name="Datta M.S."/>
            <person name="Schwartzman J.A."/>
            <person name="Enke T.N."/>
            <person name="Saavedra J."/>
            <person name="Cermak N."/>
            <person name="Cordero O.X."/>
        </authorList>
    </citation>
    <scope>NUCLEOTIDE SEQUENCE [LARGE SCALE GENOMIC DNA]</scope>
    <source>
        <strain evidence="1 2">D2M19</strain>
    </source>
</reference>
<name>A0ABS6ADU2_9GAMM</name>
<evidence type="ECO:0000313" key="1">
    <source>
        <dbReference type="EMBL" id="MBU2875423.1"/>
    </source>
</evidence>
<dbReference type="Proteomes" id="UP000753376">
    <property type="component" value="Unassembled WGS sequence"/>
</dbReference>
<dbReference type="EMBL" id="JAHKPV010000021">
    <property type="protein sequence ID" value="MBU2875423.1"/>
    <property type="molecule type" value="Genomic_DNA"/>
</dbReference>
<comment type="caution">
    <text evidence="1">The sequence shown here is derived from an EMBL/GenBank/DDBJ whole genome shotgun (WGS) entry which is preliminary data.</text>
</comment>